<reference evidence="12" key="1">
    <citation type="submission" date="2014-12" db="EMBL/GenBank/DDBJ databases">
        <title>Complete genome sequence of a multi-drug resistant Klebsiella pneumoniae.</title>
        <authorList>
            <person name="Hua X."/>
            <person name="Chen Q."/>
            <person name="Li X."/>
            <person name="Feng Y."/>
            <person name="Ruan Z."/>
            <person name="Yu Y."/>
        </authorList>
    </citation>
    <scope>NUCLEOTIDE SEQUENCE [LARGE SCALE GENOMIC DNA]</scope>
    <source>
        <strain evidence="12">5.12</strain>
    </source>
</reference>
<evidence type="ECO:0000256" key="9">
    <source>
        <dbReference type="ARBA" id="ARBA00023186"/>
    </source>
</evidence>
<evidence type="ECO:0000256" key="3">
    <source>
        <dbReference type="ARBA" id="ARBA00011245"/>
    </source>
</evidence>
<dbReference type="InterPro" id="IPR018323">
    <property type="entry name" value="OM_lipoprot_carrier_LolA_Pbac"/>
</dbReference>
<keyword evidence="8 10" id="KW-0653">Protein transport</keyword>
<dbReference type="HAMAP" id="MF_00240">
    <property type="entry name" value="LolA"/>
    <property type="match status" value="1"/>
</dbReference>
<proteinExistence type="inferred from homology"/>
<evidence type="ECO:0000256" key="8">
    <source>
        <dbReference type="ARBA" id="ARBA00022927"/>
    </source>
</evidence>
<dbReference type="CDD" id="cd16325">
    <property type="entry name" value="LolA"/>
    <property type="match status" value="1"/>
</dbReference>
<dbReference type="Gene3D" id="2.50.20.10">
    <property type="entry name" value="Lipoprotein localisation LolA/LolB/LppX"/>
    <property type="match status" value="1"/>
</dbReference>
<accession>A0A6M4M853</accession>
<dbReference type="GO" id="GO:0030288">
    <property type="term" value="C:outer membrane-bounded periplasmic space"/>
    <property type="evidence" value="ECO:0007669"/>
    <property type="project" value="TreeGrafter"/>
</dbReference>
<dbReference type="SUPFAM" id="SSF89392">
    <property type="entry name" value="Prokaryotic lipoproteins and lipoprotein localization factors"/>
    <property type="match status" value="1"/>
</dbReference>
<dbReference type="EMBL" id="CP052766">
    <property type="protein sequence ID" value="QJR79343.1"/>
    <property type="molecule type" value="Genomic_DNA"/>
</dbReference>
<dbReference type="KEGG" id="apel:CA267_000290"/>
<comment type="function">
    <text evidence="10">Participates in the translocation of lipoproteins from the inner membrane to the outer membrane. Only forms a complex with a lipoprotein if the residue after the N-terminal Cys is not an aspartate (The Asp acts as a targeting signal to indicate that the lipoprotein should stay in the inner membrane).</text>
</comment>
<protein>
    <recommendedName>
        <fullName evidence="4 10">Outer-membrane lipoprotein carrier protein</fullName>
    </recommendedName>
</protein>
<evidence type="ECO:0000256" key="7">
    <source>
        <dbReference type="ARBA" id="ARBA00022764"/>
    </source>
</evidence>
<dbReference type="AlphaFoldDB" id="A0A6M4M853"/>
<dbReference type="GO" id="GO:0042953">
    <property type="term" value="P:lipoprotein transport"/>
    <property type="evidence" value="ECO:0007669"/>
    <property type="project" value="InterPro"/>
</dbReference>
<reference evidence="11 12" key="2">
    <citation type="submission" date="2020-04" db="EMBL/GenBank/DDBJ databases">
        <title>Complete genome sequence of Alteromonas pelagimontana 5.12T.</title>
        <authorList>
            <person name="Sinha R.K."/>
            <person name="Krishnan K.P."/>
            <person name="Kurian J.P."/>
        </authorList>
    </citation>
    <scope>NUCLEOTIDE SEQUENCE [LARGE SCALE GENOMIC DNA]</scope>
    <source>
        <strain evidence="11 12">5.12</strain>
    </source>
</reference>
<evidence type="ECO:0000256" key="10">
    <source>
        <dbReference type="HAMAP-Rule" id="MF_00240"/>
    </source>
</evidence>
<dbReference type="Pfam" id="PF03548">
    <property type="entry name" value="LolA"/>
    <property type="match status" value="1"/>
</dbReference>
<dbReference type="InterPro" id="IPR029046">
    <property type="entry name" value="LolA/LolB/LppX"/>
</dbReference>
<dbReference type="PANTHER" id="PTHR35869:SF1">
    <property type="entry name" value="OUTER-MEMBRANE LIPOPROTEIN CARRIER PROTEIN"/>
    <property type="match status" value="1"/>
</dbReference>
<dbReference type="RefSeq" id="WP_075609323.1">
    <property type="nucleotide sequence ID" value="NZ_CP052766.1"/>
</dbReference>
<evidence type="ECO:0000313" key="12">
    <source>
        <dbReference type="Proteomes" id="UP000219285"/>
    </source>
</evidence>
<dbReference type="InterPro" id="IPR004564">
    <property type="entry name" value="OM_lipoprot_carrier_LolA-like"/>
</dbReference>
<feature type="chain" id="PRO_5029077223" description="Outer-membrane lipoprotein carrier protein" evidence="10">
    <location>
        <begin position="27"/>
        <end position="212"/>
    </location>
</feature>
<dbReference type="OrthoDB" id="9787361at2"/>
<keyword evidence="6 10" id="KW-0732">Signal</keyword>
<name>A0A6M4M853_9ALTE</name>
<dbReference type="PANTHER" id="PTHR35869">
    <property type="entry name" value="OUTER-MEMBRANE LIPOPROTEIN CARRIER PROTEIN"/>
    <property type="match status" value="1"/>
</dbReference>
<comment type="similarity">
    <text evidence="2 10">Belongs to the LolA family.</text>
</comment>
<sequence length="212" mass="23503" precursor="true">MILQINELCALCFIAAASLPAVSATADEDARDALKETLSHMQQYQANFKQIVTDSTGEVVHQATGSLTMARPDKLKWQTQTPDETLLVADGAAVWNVDTFVEQVTVISQDSAVADNPIILLTNSEDAVWNKFTINKLSTRPEQFLIKPADGEGQIRELVLTFKDGTMQRLTMLDAQEQQSELDFSNIDTAFSLPADFFKVKIPASYMVDDQR</sequence>
<keyword evidence="5 10" id="KW-0813">Transport</keyword>
<comment type="subunit">
    <text evidence="3 10">Monomer.</text>
</comment>
<organism evidence="11 12">
    <name type="scientific">Alteromonas pelagimontana</name>
    <dbReference type="NCBI Taxonomy" id="1858656"/>
    <lineage>
        <taxon>Bacteria</taxon>
        <taxon>Pseudomonadati</taxon>
        <taxon>Pseudomonadota</taxon>
        <taxon>Gammaproteobacteria</taxon>
        <taxon>Alteromonadales</taxon>
        <taxon>Alteromonadaceae</taxon>
        <taxon>Alteromonas/Salinimonas group</taxon>
        <taxon>Alteromonas</taxon>
    </lineage>
</organism>
<keyword evidence="11" id="KW-0449">Lipoprotein</keyword>
<evidence type="ECO:0000256" key="1">
    <source>
        <dbReference type="ARBA" id="ARBA00004418"/>
    </source>
</evidence>
<evidence type="ECO:0000256" key="4">
    <source>
        <dbReference type="ARBA" id="ARBA00014035"/>
    </source>
</evidence>
<keyword evidence="7 10" id="KW-0574">Periplasm</keyword>
<evidence type="ECO:0000256" key="6">
    <source>
        <dbReference type="ARBA" id="ARBA00022729"/>
    </source>
</evidence>
<keyword evidence="9 10" id="KW-0143">Chaperone</keyword>
<dbReference type="NCBIfam" id="TIGR00547">
    <property type="entry name" value="lolA"/>
    <property type="match status" value="1"/>
</dbReference>
<feature type="signal peptide" evidence="10">
    <location>
        <begin position="1"/>
        <end position="26"/>
    </location>
</feature>
<evidence type="ECO:0000256" key="5">
    <source>
        <dbReference type="ARBA" id="ARBA00022448"/>
    </source>
</evidence>
<keyword evidence="12" id="KW-1185">Reference proteome</keyword>
<dbReference type="Proteomes" id="UP000219285">
    <property type="component" value="Chromosome"/>
</dbReference>
<gene>
    <name evidence="10 11" type="primary">lolA</name>
    <name evidence="11" type="ORF">CA267_000290</name>
</gene>
<dbReference type="GO" id="GO:0044874">
    <property type="term" value="P:lipoprotein localization to outer membrane"/>
    <property type="evidence" value="ECO:0007669"/>
    <property type="project" value="UniProtKB-UniRule"/>
</dbReference>
<evidence type="ECO:0000256" key="2">
    <source>
        <dbReference type="ARBA" id="ARBA00007615"/>
    </source>
</evidence>
<comment type="subcellular location">
    <subcellularLocation>
        <location evidence="1 10">Periplasm</location>
    </subcellularLocation>
</comment>
<evidence type="ECO:0000313" key="11">
    <source>
        <dbReference type="EMBL" id="QJR79343.1"/>
    </source>
</evidence>